<evidence type="ECO:0000313" key="5">
    <source>
        <dbReference type="EMBL" id="OFW56147.1"/>
    </source>
</evidence>
<sequence>MKKKEESRIPNGERAIPLILLSMRLMHGLGAQALGDTGLRPPQVAFLGFLHHAGPLKMGSISQLTNVTVSVATRFIERLENKGLVERVADESDRRVVLVRLTGEGHRLADAVIETYNQKLDKALEGIEPRDFEVFISVLTQINEKLASELPMEGISEMFAAHLRGVKEGFDEKQ</sequence>
<gene>
    <name evidence="5" type="ORF">A2Y75_03230</name>
</gene>
<keyword evidence="3" id="KW-0804">Transcription</keyword>
<evidence type="ECO:0000259" key="4">
    <source>
        <dbReference type="PROSITE" id="PS50995"/>
    </source>
</evidence>
<dbReference type="GO" id="GO:0003700">
    <property type="term" value="F:DNA-binding transcription factor activity"/>
    <property type="evidence" value="ECO:0007669"/>
    <property type="project" value="InterPro"/>
</dbReference>
<dbReference type="STRING" id="1797197.A2Y75_03230"/>
<dbReference type="PROSITE" id="PS50995">
    <property type="entry name" value="HTH_MARR_2"/>
    <property type="match status" value="1"/>
</dbReference>
<dbReference type="PRINTS" id="PR00598">
    <property type="entry name" value="HTHMARR"/>
</dbReference>
<dbReference type="SUPFAM" id="SSF46785">
    <property type="entry name" value="Winged helix' DNA-binding domain"/>
    <property type="match status" value="1"/>
</dbReference>
<dbReference type="PANTHER" id="PTHR42756">
    <property type="entry name" value="TRANSCRIPTIONAL REGULATOR, MARR"/>
    <property type="match status" value="1"/>
</dbReference>
<protein>
    <recommendedName>
        <fullName evidence="4">HTH marR-type domain-containing protein</fullName>
    </recommendedName>
</protein>
<feature type="domain" description="HTH marR-type" evidence="4">
    <location>
        <begin position="1"/>
        <end position="144"/>
    </location>
</feature>
<dbReference type="Pfam" id="PF01047">
    <property type="entry name" value="MarR"/>
    <property type="match status" value="1"/>
</dbReference>
<dbReference type="InterPro" id="IPR036388">
    <property type="entry name" value="WH-like_DNA-bd_sf"/>
</dbReference>
<evidence type="ECO:0000313" key="6">
    <source>
        <dbReference type="Proteomes" id="UP000177876"/>
    </source>
</evidence>
<comment type="caution">
    <text evidence="5">The sequence shown here is derived from an EMBL/GenBank/DDBJ whole genome shotgun (WGS) entry which is preliminary data.</text>
</comment>
<dbReference type="GO" id="GO:0003677">
    <property type="term" value="F:DNA binding"/>
    <property type="evidence" value="ECO:0007669"/>
    <property type="project" value="UniProtKB-KW"/>
</dbReference>
<keyword evidence="1" id="KW-0805">Transcription regulation</keyword>
<keyword evidence="2" id="KW-0238">DNA-binding</keyword>
<name>A0A1F2WH14_9ACTN</name>
<dbReference type="InterPro" id="IPR000835">
    <property type="entry name" value="HTH_MarR-typ"/>
</dbReference>
<organism evidence="5 6">
    <name type="scientific">Candidatus Solincola sediminis</name>
    <dbReference type="NCBI Taxonomy" id="1797199"/>
    <lineage>
        <taxon>Bacteria</taxon>
        <taxon>Bacillati</taxon>
        <taxon>Actinomycetota</taxon>
        <taxon>Candidatus Geothermincolia</taxon>
        <taxon>Candidatus Geothermincolales</taxon>
        <taxon>Candidatus Geothermincolaceae</taxon>
        <taxon>Candidatus Solincola</taxon>
    </lineage>
</organism>
<accession>A0A1F2WH14</accession>
<dbReference type="Proteomes" id="UP000177876">
    <property type="component" value="Unassembled WGS sequence"/>
</dbReference>
<dbReference type="EMBL" id="MELK01000048">
    <property type="protein sequence ID" value="OFW56147.1"/>
    <property type="molecule type" value="Genomic_DNA"/>
</dbReference>
<evidence type="ECO:0000256" key="1">
    <source>
        <dbReference type="ARBA" id="ARBA00023015"/>
    </source>
</evidence>
<evidence type="ECO:0000256" key="2">
    <source>
        <dbReference type="ARBA" id="ARBA00023125"/>
    </source>
</evidence>
<dbReference type="SMART" id="SM00347">
    <property type="entry name" value="HTH_MARR"/>
    <property type="match status" value="1"/>
</dbReference>
<dbReference type="InterPro" id="IPR036390">
    <property type="entry name" value="WH_DNA-bd_sf"/>
</dbReference>
<dbReference type="PANTHER" id="PTHR42756:SF1">
    <property type="entry name" value="TRANSCRIPTIONAL REPRESSOR OF EMRAB OPERON"/>
    <property type="match status" value="1"/>
</dbReference>
<dbReference type="Gene3D" id="1.10.10.10">
    <property type="entry name" value="Winged helix-like DNA-binding domain superfamily/Winged helix DNA-binding domain"/>
    <property type="match status" value="1"/>
</dbReference>
<proteinExistence type="predicted"/>
<evidence type="ECO:0000256" key="3">
    <source>
        <dbReference type="ARBA" id="ARBA00023163"/>
    </source>
</evidence>
<reference evidence="5 6" key="1">
    <citation type="journal article" date="2016" name="Nat. Commun.">
        <title>Thousands of microbial genomes shed light on interconnected biogeochemical processes in an aquifer system.</title>
        <authorList>
            <person name="Anantharaman K."/>
            <person name="Brown C.T."/>
            <person name="Hug L.A."/>
            <person name="Sharon I."/>
            <person name="Castelle C.J."/>
            <person name="Probst A.J."/>
            <person name="Thomas B.C."/>
            <person name="Singh A."/>
            <person name="Wilkins M.J."/>
            <person name="Karaoz U."/>
            <person name="Brodie E.L."/>
            <person name="Williams K.H."/>
            <person name="Hubbard S.S."/>
            <person name="Banfield J.F."/>
        </authorList>
    </citation>
    <scope>NUCLEOTIDE SEQUENCE [LARGE SCALE GENOMIC DNA]</scope>
</reference>
<dbReference type="AlphaFoldDB" id="A0A1F2WH14"/>